<evidence type="ECO:0000256" key="1">
    <source>
        <dbReference type="ARBA" id="ARBA00004442"/>
    </source>
</evidence>
<name>A0A495J6N0_9SPHI</name>
<evidence type="ECO:0000259" key="6">
    <source>
        <dbReference type="Pfam" id="PF07980"/>
    </source>
</evidence>
<comment type="similarity">
    <text evidence="2">Belongs to the SusD family.</text>
</comment>
<organism evidence="8 9">
    <name type="scientific">Mucilaginibacter gracilis</name>
    <dbReference type="NCBI Taxonomy" id="423350"/>
    <lineage>
        <taxon>Bacteria</taxon>
        <taxon>Pseudomonadati</taxon>
        <taxon>Bacteroidota</taxon>
        <taxon>Sphingobacteriia</taxon>
        <taxon>Sphingobacteriales</taxon>
        <taxon>Sphingobacteriaceae</taxon>
        <taxon>Mucilaginibacter</taxon>
    </lineage>
</organism>
<evidence type="ECO:0000256" key="2">
    <source>
        <dbReference type="ARBA" id="ARBA00006275"/>
    </source>
</evidence>
<dbReference type="PROSITE" id="PS51257">
    <property type="entry name" value="PROKAR_LIPOPROTEIN"/>
    <property type="match status" value="1"/>
</dbReference>
<dbReference type="Gene3D" id="1.25.40.390">
    <property type="match status" value="1"/>
</dbReference>
<comment type="subcellular location">
    <subcellularLocation>
        <location evidence="1">Cell outer membrane</location>
    </subcellularLocation>
</comment>
<feature type="domain" description="RagB/SusD" evidence="6">
    <location>
        <begin position="347"/>
        <end position="521"/>
    </location>
</feature>
<dbReference type="AlphaFoldDB" id="A0A495J6N0"/>
<dbReference type="InterPro" id="IPR011990">
    <property type="entry name" value="TPR-like_helical_dom_sf"/>
</dbReference>
<reference evidence="8 9" key="1">
    <citation type="submission" date="2018-10" db="EMBL/GenBank/DDBJ databases">
        <title>Genomic Encyclopedia of Archaeal and Bacterial Type Strains, Phase II (KMG-II): from individual species to whole genera.</title>
        <authorList>
            <person name="Goeker M."/>
        </authorList>
    </citation>
    <scope>NUCLEOTIDE SEQUENCE [LARGE SCALE GENOMIC DNA]</scope>
    <source>
        <strain evidence="8 9">DSM 18602</strain>
    </source>
</reference>
<dbReference type="SUPFAM" id="SSF48452">
    <property type="entry name" value="TPR-like"/>
    <property type="match status" value="1"/>
</dbReference>
<dbReference type="Pfam" id="PF14322">
    <property type="entry name" value="SusD-like_3"/>
    <property type="match status" value="1"/>
</dbReference>
<dbReference type="EMBL" id="RBKU01000001">
    <property type="protein sequence ID" value="RKR84034.1"/>
    <property type="molecule type" value="Genomic_DNA"/>
</dbReference>
<proteinExistence type="inferred from homology"/>
<accession>A0A495J6N0</accession>
<dbReference type="InterPro" id="IPR033985">
    <property type="entry name" value="SusD-like_N"/>
</dbReference>
<keyword evidence="3" id="KW-0732">Signal</keyword>
<feature type="domain" description="SusD-like N-terminal" evidence="7">
    <location>
        <begin position="100"/>
        <end position="230"/>
    </location>
</feature>
<dbReference type="Pfam" id="PF07980">
    <property type="entry name" value="SusD_RagB"/>
    <property type="match status" value="1"/>
</dbReference>
<comment type="caution">
    <text evidence="8">The sequence shown here is derived from an EMBL/GenBank/DDBJ whole genome shotgun (WGS) entry which is preliminary data.</text>
</comment>
<evidence type="ECO:0000256" key="5">
    <source>
        <dbReference type="ARBA" id="ARBA00023237"/>
    </source>
</evidence>
<evidence type="ECO:0000259" key="7">
    <source>
        <dbReference type="Pfam" id="PF14322"/>
    </source>
</evidence>
<dbReference type="GO" id="GO:0009279">
    <property type="term" value="C:cell outer membrane"/>
    <property type="evidence" value="ECO:0007669"/>
    <property type="project" value="UniProtKB-SubCell"/>
</dbReference>
<evidence type="ECO:0000256" key="4">
    <source>
        <dbReference type="ARBA" id="ARBA00023136"/>
    </source>
</evidence>
<protein>
    <submittedName>
        <fullName evidence="8">SusD-like starch-binding protein associating with outer membrane</fullName>
    </submittedName>
</protein>
<keyword evidence="4" id="KW-0472">Membrane</keyword>
<evidence type="ECO:0000313" key="9">
    <source>
        <dbReference type="Proteomes" id="UP000268007"/>
    </source>
</evidence>
<keyword evidence="5" id="KW-0998">Cell outer membrane</keyword>
<evidence type="ECO:0000313" key="8">
    <source>
        <dbReference type="EMBL" id="RKR84034.1"/>
    </source>
</evidence>
<dbReference type="RefSeq" id="WP_121199463.1">
    <property type="nucleotide sequence ID" value="NZ_RBKU01000001.1"/>
</dbReference>
<evidence type="ECO:0000256" key="3">
    <source>
        <dbReference type="ARBA" id="ARBA00022729"/>
    </source>
</evidence>
<dbReference type="OrthoDB" id="618454at2"/>
<keyword evidence="9" id="KW-1185">Reference proteome</keyword>
<sequence length="521" mass="58857">MKVIQNSIKIFVAFILLLSVGCNKKIDLNPITSNVETNFYKNQADCYQGLAAAYNVLLWDAPQNQNVPFQLVSEVLGDRCFTGGASVTDIPTIGRMDRGNIRVDDLAPKALWYKYYTGIYRCNLLLEKMPDAQFDNPAVRVRYTAECKYLRAFYYFDLVRLFGNVPLILKTLSASEYSQKQASPETVYTQISQDLTEAINVLPRYKNLPAEELGRVSSDAARGLMMRVWLYYTGYYKKADLPGVSSSQILNISEDLINNSGHDLLPNFADVFKLDAPFNNNNKESVFEIQYSALAYSGNYSYREEANGNLSVMLWSMRDPNASSLYSAGWSFAPVDTALYNSFASTDVRRDATLFLPKAQSVSFTPGYQNTDIFPKKWAALKTNQSTKGDYHLNFPNHFINIRFSDVLLMASELQLLHGGSAVKAQQYFERVARRARPSTYVPPTVTLDVLYTERDLELALEGVRYWDLMRRGLDYAQSKININRGEPFISKFNTAAAGLFPIPDQEIIVSNNALVQNPGY</sequence>
<gene>
    <name evidence="8" type="ORF">BDD43_4252</name>
</gene>
<dbReference type="InterPro" id="IPR012944">
    <property type="entry name" value="SusD_RagB_dom"/>
</dbReference>
<dbReference type="Proteomes" id="UP000268007">
    <property type="component" value="Unassembled WGS sequence"/>
</dbReference>